<organism evidence="1 2">
    <name type="scientific">Stylonychia lemnae</name>
    <name type="common">Ciliate</name>
    <dbReference type="NCBI Taxonomy" id="5949"/>
    <lineage>
        <taxon>Eukaryota</taxon>
        <taxon>Sar</taxon>
        <taxon>Alveolata</taxon>
        <taxon>Ciliophora</taxon>
        <taxon>Intramacronucleata</taxon>
        <taxon>Spirotrichea</taxon>
        <taxon>Stichotrichia</taxon>
        <taxon>Sporadotrichida</taxon>
        <taxon>Oxytrichidae</taxon>
        <taxon>Stylonychinae</taxon>
        <taxon>Stylonychia</taxon>
    </lineage>
</organism>
<protein>
    <submittedName>
        <fullName evidence="1">Uncharacterized protein</fullName>
    </submittedName>
</protein>
<sequence>MAKRCNIILRSNKAKILSKDKMQEFHYPQAILRAYLFMFYYKTPLHYFGQLSESQIAKYEIFLQRKLMRQPMDVKFIAIQICDTTRNQSLRRELLTAYLLFLRGGPLLTLVQKCCHMNKILVD</sequence>
<evidence type="ECO:0000313" key="1">
    <source>
        <dbReference type="EMBL" id="CDW79691.1"/>
    </source>
</evidence>
<keyword evidence="2" id="KW-1185">Reference proteome</keyword>
<dbReference type="InParanoid" id="A0A078ACU9"/>
<name>A0A078ACU9_STYLE</name>
<dbReference type="Proteomes" id="UP000039865">
    <property type="component" value="Unassembled WGS sequence"/>
</dbReference>
<gene>
    <name evidence="1" type="primary">Contig17730.g18848</name>
    <name evidence="1" type="ORF">STYLEM_8682</name>
</gene>
<dbReference type="AlphaFoldDB" id="A0A078ACU9"/>
<proteinExistence type="predicted"/>
<accession>A0A078ACU9</accession>
<dbReference type="EMBL" id="CCKQ01008253">
    <property type="protein sequence ID" value="CDW79691.1"/>
    <property type="molecule type" value="Genomic_DNA"/>
</dbReference>
<reference evidence="1 2" key="1">
    <citation type="submission" date="2014-06" db="EMBL/GenBank/DDBJ databases">
        <authorList>
            <person name="Swart Estienne"/>
        </authorList>
    </citation>
    <scope>NUCLEOTIDE SEQUENCE [LARGE SCALE GENOMIC DNA]</scope>
    <source>
        <strain evidence="1 2">130c</strain>
    </source>
</reference>
<evidence type="ECO:0000313" key="2">
    <source>
        <dbReference type="Proteomes" id="UP000039865"/>
    </source>
</evidence>